<keyword evidence="1" id="KW-0472">Membrane</keyword>
<sequence>MSIEVTILISAWFLTVLALCLFVPRSQWRGALVCFFFTQLLTWGLGLVAVNRDWLQYPVREMSAANNTSFTFEYFVYPAISVFFNLYYPQAGSTWRKLLYYALISSVITLIEVLLEHYTDLIAYNEWRWYWTFLSLTGTFYLCRRYYQWFTRSGETTT</sequence>
<dbReference type="RefSeq" id="WP_201631912.1">
    <property type="nucleotide sequence ID" value="NZ_JAEQNB010000001.1"/>
</dbReference>
<feature type="transmembrane region" description="Helical" evidence="1">
    <location>
        <begin position="70"/>
        <end position="86"/>
    </location>
</feature>
<evidence type="ECO:0000313" key="2">
    <source>
        <dbReference type="EMBL" id="MBL0386086.1"/>
    </source>
</evidence>
<evidence type="ECO:0000313" key="3">
    <source>
        <dbReference type="Proteomes" id="UP000602284"/>
    </source>
</evidence>
<name>A0ABS1J739_9BACL</name>
<organism evidence="2 3">
    <name type="scientific">Tumebacillus amylolyticus</name>
    <dbReference type="NCBI Taxonomy" id="2801339"/>
    <lineage>
        <taxon>Bacteria</taxon>
        <taxon>Bacillati</taxon>
        <taxon>Bacillota</taxon>
        <taxon>Bacilli</taxon>
        <taxon>Bacillales</taxon>
        <taxon>Alicyclobacillaceae</taxon>
        <taxon>Tumebacillus</taxon>
    </lineage>
</organism>
<dbReference type="EMBL" id="JAEQNB010000001">
    <property type="protein sequence ID" value="MBL0386086.1"/>
    <property type="molecule type" value="Genomic_DNA"/>
</dbReference>
<keyword evidence="1" id="KW-1133">Transmembrane helix</keyword>
<proteinExistence type="predicted"/>
<dbReference type="Proteomes" id="UP000602284">
    <property type="component" value="Unassembled WGS sequence"/>
</dbReference>
<reference evidence="2 3" key="1">
    <citation type="submission" date="2021-01" db="EMBL/GenBank/DDBJ databases">
        <title>Tumebacillus sp. strain ITR2 16S ribosomal RNA gene Genome sequencing and assembly.</title>
        <authorList>
            <person name="Kang M."/>
        </authorList>
    </citation>
    <scope>NUCLEOTIDE SEQUENCE [LARGE SCALE GENOMIC DNA]</scope>
    <source>
        <strain evidence="2 3">ITR2</strain>
    </source>
</reference>
<evidence type="ECO:0000256" key="1">
    <source>
        <dbReference type="SAM" id="Phobius"/>
    </source>
</evidence>
<keyword evidence="1" id="KW-0812">Transmembrane</keyword>
<gene>
    <name evidence="2" type="ORF">JJB07_05410</name>
</gene>
<feature type="transmembrane region" description="Helical" evidence="1">
    <location>
        <begin position="98"/>
        <end position="115"/>
    </location>
</feature>
<feature type="transmembrane region" description="Helical" evidence="1">
    <location>
        <begin position="6"/>
        <end position="23"/>
    </location>
</feature>
<dbReference type="NCBIfam" id="NF041644">
    <property type="entry name" value="CBO0543_fam"/>
    <property type="match status" value="1"/>
</dbReference>
<dbReference type="InterPro" id="IPR048147">
    <property type="entry name" value="CBO0543-like"/>
</dbReference>
<comment type="caution">
    <text evidence="2">The sequence shown here is derived from an EMBL/GenBank/DDBJ whole genome shotgun (WGS) entry which is preliminary data.</text>
</comment>
<keyword evidence="3" id="KW-1185">Reference proteome</keyword>
<accession>A0ABS1J739</accession>
<protein>
    <submittedName>
        <fullName evidence="2">Uncharacterized protein</fullName>
    </submittedName>
</protein>
<feature type="transmembrane region" description="Helical" evidence="1">
    <location>
        <begin position="127"/>
        <end position="143"/>
    </location>
</feature>
<feature type="transmembrane region" description="Helical" evidence="1">
    <location>
        <begin position="30"/>
        <end position="50"/>
    </location>
</feature>